<dbReference type="InterPro" id="IPR050794">
    <property type="entry name" value="CPA2_transporter"/>
</dbReference>
<dbReference type="Pfam" id="PF23259">
    <property type="entry name" value="CHX17_C"/>
    <property type="match status" value="1"/>
</dbReference>
<keyword evidence="4" id="KW-0406">Ion transport</keyword>
<comment type="caution">
    <text evidence="6">The sequence shown here is derived from an EMBL/GenBank/DDBJ whole genome shotgun (WGS) entry which is preliminary data.</text>
</comment>
<evidence type="ECO:0000256" key="2">
    <source>
        <dbReference type="ARBA" id="ARBA00022538"/>
    </source>
</evidence>
<evidence type="ECO:0000256" key="3">
    <source>
        <dbReference type="ARBA" id="ARBA00022958"/>
    </source>
</evidence>
<evidence type="ECO:0000256" key="4">
    <source>
        <dbReference type="ARBA" id="ARBA00023065"/>
    </source>
</evidence>
<evidence type="ECO:0000256" key="1">
    <source>
        <dbReference type="ARBA" id="ARBA00022448"/>
    </source>
</evidence>
<keyword evidence="7" id="KW-1185">Reference proteome</keyword>
<keyword evidence="2" id="KW-0633">Potassium transport</keyword>
<dbReference type="EMBL" id="JANJYJ010000003">
    <property type="protein sequence ID" value="KAK3221748.1"/>
    <property type="molecule type" value="Genomic_DNA"/>
</dbReference>
<feature type="domain" description="Cation/H(+) antiporter C-terminal" evidence="5">
    <location>
        <begin position="4"/>
        <end position="74"/>
    </location>
</feature>
<dbReference type="PANTHER" id="PTHR32468">
    <property type="entry name" value="CATION/H + ANTIPORTER"/>
    <property type="match status" value="1"/>
</dbReference>
<evidence type="ECO:0000313" key="7">
    <source>
        <dbReference type="Proteomes" id="UP001281410"/>
    </source>
</evidence>
<dbReference type="InterPro" id="IPR057290">
    <property type="entry name" value="CHX17_C"/>
</dbReference>
<dbReference type="AlphaFoldDB" id="A0AAE0APT7"/>
<name>A0AAE0APT7_9ROSI</name>
<keyword evidence="3" id="KW-0630">Potassium</keyword>
<evidence type="ECO:0000259" key="5">
    <source>
        <dbReference type="Pfam" id="PF23259"/>
    </source>
</evidence>
<dbReference type="PANTHER" id="PTHR32468:SF17">
    <property type="entry name" value="CATION_H(+) ANTIPORTER 4"/>
    <property type="match status" value="1"/>
</dbReference>
<proteinExistence type="predicted"/>
<protein>
    <recommendedName>
        <fullName evidence="5">Cation/H(+) antiporter C-terminal domain-containing protein</fullName>
    </recommendedName>
</protein>
<reference evidence="6" key="1">
    <citation type="journal article" date="2023" name="Plant J.">
        <title>Genome sequences and population genomics provide insights into the demographic history, inbreeding, and mutation load of two 'living fossil' tree species of Dipteronia.</title>
        <authorList>
            <person name="Feng Y."/>
            <person name="Comes H.P."/>
            <person name="Chen J."/>
            <person name="Zhu S."/>
            <person name="Lu R."/>
            <person name="Zhang X."/>
            <person name="Li P."/>
            <person name="Qiu J."/>
            <person name="Olsen K.M."/>
            <person name="Qiu Y."/>
        </authorList>
    </citation>
    <scope>NUCLEOTIDE SEQUENCE</scope>
    <source>
        <strain evidence="6">NBL</strain>
    </source>
</reference>
<organism evidence="6 7">
    <name type="scientific">Dipteronia sinensis</name>
    <dbReference type="NCBI Taxonomy" id="43782"/>
    <lineage>
        <taxon>Eukaryota</taxon>
        <taxon>Viridiplantae</taxon>
        <taxon>Streptophyta</taxon>
        <taxon>Embryophyta</taxon>
        <taxon>Tracheophyta</taxon>
        <taxon>Spermatophyta</taxon>
        <taxon>Magnoliopsida</taxon>
        <taxon>eudicotyledons</taxon>
        <taxon>Gunneridae</taxon>
        <taxon>Pentapetalae</taxon>
        <taxon>rosids</taxon>
        <taxon>malvids</taxon>
        <taxon>Sapindales</taxon>
        <taxon>Sapindaceae</taxon>
        <taxon>Hippocastanoideae</taxon>
        <taxon>Acereae</taxon>
        <taxon>Dipteronia</taxon>
    </lineage>
</organism>
<keyword evidence="1" id="KW-0813">Transport</keyword>
<sequence length="77" mass="8725">MEMVNDGEETLFKIQSMARKHDLIIVGRRNNVETPQTSGLGHKLSEFPELGIVGNFLVTKDLPRRYSVLVVQQQLTT</sequence>
<dbReference type="GO" id="GO:0006813">
    <property type="term" value="P:potassium ion transport"/>
    <property type="evidence" value="ECO:0007669"/>
    <property type="project" value="UniProtKB-KW"/>
</dbReference>
<dbReference type="GO" id="GO:0006885">
    <property type="term" value="P:regulation of pH"/>
    <property type="evidence" value="ECO:0007669"/>
    <property type="project" value="TreeGrafter"/>
</dbReference>
<dbReference type="Proteomes" id="UP001281410">
    <property type="component" value="Unassembled WGS sequence"/>
</dbReference>
<dbReference type="GO" id="GO:0012505">
    <property type="term" value="C:endomembrane system"/>
    <property type="evidence" value="ECO:0007669"/>
    <property type="project" value="TreeGrafter"/>
</dbReference>
<accession>A0AAE0APT7</accession>
<gene>
    <name evidence="6" type="ORF">Dsin_008773</name>
</gene>
<evidence type="ECO:0000313" key="6">
    <source>
        <dbReference type="EMBL" id="KAK3221748.1"/>
    </source>
</evidence>
<dbReference type="GO" id="GO:0098662">
    <property type="term" value="P:inorganic cation transmembrane transport"/>
    <property type="evidence" value="ECO:0007669"/>
    <property type="project" value="TreeGrafter"/>
</dbReference>